<feature type="compositionally biased region" description="Acidic residues" evidence="5">
    <location>
        <begin position="236"/>
        <end position="283"/>
    </location>
</feature>
<dbReference type="Pfam" id="PF02037">
    <property type="entry name" value="SAP"/>
    <property type="match status" value="1"/>
</dbReference>
<feature type="region of interest" description="Disordered" evidence="5">
    <location>
        <begin position="717"/>
        <end position="971"/>
    </location>
</feature>
<keyword evidence="2" id="KW-0488">Methylation</keyword>
<sequence length="971" mass="102833">MTRPWRLYRAPPLGQGPTLAAEKAKMNLTADEVQKMKVVELRAELTSRGLDNRGVKAVLTERLLAALEPTAEGSSGGLGNGSSGEVVTGNGDEVSSSPDKVIDEPESPVKETGSESPAKVANAESPVKAANAESPVKAANAESPVKVVNAESPVKVANAESPDKVTNAETTVKSPTPSNPPAQVQSSSPTKPTPLGASSPVKTSPSPAVNSVSPLKEVPVIESAVPPEQSESSQEKDEDSIMEEAEGEETADTEDTAGNETTEDPNPEDNGEQPGDESMEVDEETNKRKIDDVNGEGEEAEGDVATPDKKRAKKEEVKIIPEHEPEFDSTKVLLDWYKSDLNLNISEENFLEATPWNVEEFPFAYAGVKATHGFNQGKVYYEVKWEDSAEVKLDFGEEEKKYVLRVGWSDLSAGLQLGQEKLSYCWDSSGKIYKSGETEDFSETFDKGDVVGVSLNLDADPVELKFTKNGAIVGTTVEIPKENLLDKTLFPHILSRNVKFSVNFGDSETAFTPEEGYALVSKVEEENRVRGPSRAETKDQCEFVLLCGLAGCGKTKWSKDYVENNVDKNYNILGTSILVERSLQNQQILGSSSTSRTYDGFFQKAGKFVEKLIEIAPSRRRNYILDQSNVVAGAQRRKSSGFQGFIRRAVVIVPSDEEYQNRIKAKEQEQGKSVPKSTILDMKAGFRLPEVGEIFSAVDFADLDREEAQKLISKYNKDGQNAGFGRPIPSRGGGMGRFGRGRGRGGPPRGFRGGGGGWRGRGGPMGPRGGPHFGGPPRGGPRGMPPAMRGGPRGGGPPRGGSGGPPRPPRGGGPPRGGVRGGNGPPPRGGGGGSWRGGSPGTPQRSFQHGRGPKRDNSGRGGGSWRGGNGNIIQGGGRGGGYGPGGGRGQQSQGPPFQNWGQNWGPPARSGGGGFGGGGFSGDPWQQVPDQGFGQSWDSSGSGGGRAGGGGTWQGYGGQTFGNYGGSGGRR</sequence>
<dbReference type="GO" id="GO:0003723">
    <property type="term" value="F:RNA binding"/>
    <property type="evidence" value="ECO:0007669"/>
    <property type="project" value="TreeGrafter"/>
</dbReference>
<evidence type="ECO:0000259" key="6">
    <source>
        <dbReference type="PROSITE" id="PS50188"/>
    </source>
</evidence>
<dbReference type="AlphaFoldDB" id="A0A8J2Q0P2"/>
<keyword evidence="4" id="KW-0539">Nucleus</keyword>
<feature type="compositionally biased region" description="Gly residues" evidence="5">
    <location>
        <begin position="813"/>
        <end position="840"/>
    </location>
</feature>
<feature type="compositionally biased region" description="Polar residues" evidence="5">
    <location>
        <begin position="167"/>
        <end position="190"/>
    </location>
</feature>
<evidence type="ECO:0000259" key="7">
    <source>
        <dbReference type="PROSITE" id="PS50800"/>
    </source>
</evidence>
<evidence type="ECO:0000256" key="5">
    <source>
        <dbReference type="SAM" id="MobiDB-lite"/>
    </source>
</evidence>
<name>A0A8J2Q0P2_9HEXA</name>
<evidence type="ECO:0000256" key="1">
    <source>
        <dbReference type="ARBA" id="ARBA00004123"/>
    </source>
</evidence>
<dbReference type="Proteomes" id="UP000708208">
    <property type="component" value="Unassembled WGS sequence"/>
</dbReference>
<feature type="compositionally biased region" description="Gly residues" evidence="5">
    <location>
        <begin position="731"/>
        <end position="782"/>
    </location>
</feature>
<dbReference type="SMART" id="SM00513">
    <property type="entry name" value="SAP"/>
    <property type="match status" value="1"/>
</dbReference>
<evidence type="ECO:0000256" key="2">
    <source>
        <dbReference type="ARBA" id="ARBA00022481"/>
    </source>
</evidence>
<keyword evidence="9" id="KW-1185">Reference proteome</keyword>
<dbReference type="PROSITE" id="PS50188">
    <property type="entry name" value="B302_SPRY"/>
    <property type="match status" value="1"/>
</dbReference>
<feature type="region of interest" description="Disordered" evidence="5">
    <location>
        <begin position="67"/>
        <end position="313"/>
    </location>
</feature>
<evidence type="ECO:0000313" key="8">
    <source>
        <dbReference type="EMBL" id="CAG7835827.1"/>
    </source>
</evidence>
<protein>
    <submittedName>
        <fullName evidence="8">Uncharacterized protein</fullName>
    </submittedName>
</protein>
<feature type="compositionally biased region" description="Basic and acidic residues" evidence="5">
    <location>
        <begin position="100"/>
        <end position="113"/>
    </location>
</feature>
<feature type="compositionally biased region" description="Gly residues" evidence="5">
    <location>
        <begin position="941"/>
        <end position="971"/>
    </location>
</feature>
<feature type="compositionally biased region" description="Gly residues" evidence="5">
    <location>
        <begin position="791"/>
        <end position="804"/>
    </location>
</feature>
<reference evidence="8" key="1">
    <citation type="submission" date="2021-06" db="EMBL/GenBank/DDBJ databases">
        <authorList>
            <person name="Hodson N. C."/>
            <person name="Mongue J. A."/>
            <person name="Jaron S. K."/>
        </authorList>
    </citation>
    <scope>NUCLEOTIDE SEQUENCE</scope>
</reference>
<feature type="compositionally biased region" description="Polar residues" evidence="5">
    <location>
        <begin position="200"/>
        <end position="213"/>
    </location>
</feature>
<dbReference type="InterPro" id="IPR003034">
    <property type="entry name" value="SAP_dom"/>
</dbReference>
<dbReference type="PANTHER" id="PTHR12381:SF56">
    <property type="entry name" value="B30.2_SPRY DOMAIN-CONTAINING PROTEIN-RELATED"/>
    <property type="match status" value="1"/>
</dbReference>
<organism evidence="8 9">
    <name type="scientific">Allacma fusca</name>
    <dbReference type="NCBI Taxonomy" id="39272"/>
    <lineage>
        <taxon>Eukaryota</taxon>
        <taxon>Metazoa</taxon>
        <taxon>Ecdysozoa</taxon>
        <taxon>Arthropoda</taxon>
        <taxon>Hexapoda</taxon>
        <taxon>Collembola</taxon>
        <taxon>Symphypleona</taxon>
        <taxon>Sminthuridae</taxon>
        <taxon>Allacma</taxon>
    </lineage>
</organism>
<dbReference type="CDD" id="cd12884">
    <property type="entry name" value="SPRY_hnRNP"/>
    <property type="match status" value="1"/>
</dbReference>
<keyword evidence="3" id="KW-0597">Phosphoprotein</keyword>
<feature type="compositionally biased region" description="Gly residues" evidence="5">
    <location>
        <begin position="910"/>
        <end position="921"/>
    </location>
</feature>
<feature type="domain" description="SAP" evidence="7">
    <location>
        <begin position="33"/>
        <end position="67"/>
    </location>
</feature>
<feature type="compositionally biased region" description="Gly residues" evidence="5">
    <location>
        <begin position="859"/>
        <end position="889"/>
    </location>
</feature>
<comment type="caution">
    <text evidence="8">The sequence shown here is derived from an EMBL/GenBank/DDBJ whole genome shotgun (WGS) entry which is preliminary data.</text>
</comment>
<feature type="compositionally biased region" description="Low complexity" evidence="5">
    <location>
        <begin position="222"/>
        <end position="232"/>
    </location>
</feature>
<accession>A0A8J2Q0P2</accession>
<dbReference type="InterPro" id="IPR035778">
    <property type="entry name" value="SPRY_hnRNP_U"/>
</dbReference>
<dbReference type="PROSITE" id="PS50800">
    <property type="entry name" value="SAP"/>
    <property type="match status" value="1"/>
</dbReference>
<dbReference type="InterPro" id="IPR001870">
    <property type="entry name" value="B30.2/SPRY"/>
</dbReference>
<dbReference type="OrthoDB" id="445357at2759"/>
<dbReference type="SMART" id="SM00449">
    <property type="entry name" value="SPRY"/>
    <property type="match status" value="1"/>
</dbReference>
<comment type="subcellular location">
    <subcellularLocation>
        <location evidence="1">Nucleus</location>
    </subcellularLocation>
</comment>
<feature type="compositionally biased region" description="Acidic residues" evidence="5">
    <location>
        <begin position="293"/>
        <end position="302"/>
    </location>
</feature>
<dbReference type="InterPro" id="IPR003877">
    <property type="entry name" value="SPRY_dom"/>
</dbReference>
<dbReference type="PANTHER" id="PTHR12381">
    <property type="entry name" value="HETEROGENEOUS NUCLEAR RIBONUCLEOPROTEIN U FAMILY MEMBER"/>
    <property type="match status" value="1"/>
</dbReference>
<dbReference type="EMBL" id="CAJVCH010570772">
    <property type="protein sequence ID" value="CAG7835827.1"/>
    <property type="molecule type" value="Genomic_DNA"/>
</dbReference>
<dbReference type="GO" id="GO:0005634">
    <property type="term" value="C:nucleus"/>
    <property type="evidence" value="ECO:0007669"/>
    <property type="project" value="UniProtKB-SubCell"/>
</dbReference>
<evidence type="ECO:0000256" key="3">
    <source>
        <dbReference type="ARBA" id="ARBA00022553"/>
    </source>
</evidence>
<feature type="domain" description="B30.2/SPRY" evidence="6">
    <location>
        <begin position="312"/>
        <end position="509"/>
    </location>
</feature>
<gene>
    <name evidence="8" type="ORF">AFUS01_LOCUS45149</name>
</gene>
<dbReference type="Pfam" id="PF13671">
    <property type="entry name" value="AAA_33"/>
    <property type="match status" value="1"/>
</dbReference>
<dbReference type="Pfam" id="PF00622">
    <property type="entry name" value="SPRY"/>
    <property type="match status" value="1"/>
</dbReference>
<feature type="compositionally biased region" description="Low complexity" evidence="5">
    <location>
        <begin position="930"/>
        <end position="940"/>
    </location>
</feature>
<evidence type="ECO:0000313" key="9">
    <source>
        <dbReference type="Proteomes" id="UP000708208"/>
    </source>
</evidence>
<proteinExistence type="predicted"/>
<dbReference type="GO" id="GO:0000380">
    <property type="term" value="P:alternative mRNA splicing, via spliceosome"/>
    <property type="evidence" value="ECO:0007669"/>
    <property type="project" value="TreeGrafter"/>
</dbReference>
<evidence type="ECO:0000256" key="4">
    <source>
        <dbReference type="ARBA" id="ARBA00023242"/>
    </source>
</evidence>